<organism evidence="2 3">
    <name type="scientific">Schizosaccharomyces osmophilus</name>
    <dbReference type="NCBI Taxonomy" id="2545709"/>
    <lineage>
        <taxon>Eukaryota</taxon>
        <taxon>Fungi</taxon>
        <taxon>Dikarya</taxon>
        <taxon>Ascomycota</taxon>
        <taxon>Taphrinomycotina</taxon>
        <taxon>Schizosaccharomycetes</taxon>
        <taxon>Schizosaccharomycetales</taxon>
        <taxon>Schizosaccharomycetaceae</taxon>
        <taxon>Schizosaccharomyces</taxon>
    </lineage>
</organism>
<accession>A0AAF0AVG4</accession>
<feature type="region of interest" description="Disordered" evidence="1">
    <location>
        <begin position="115"/>
        <end position="269"/>
    </location>
</feature>
<feature type="compositionally biased region" description="Polar residues" evidence="1">
    <location>
        <begin position="143"/>
        <end position="153"/>
    </location>
</feature>
<feature type="compositionally biased region" description="Polar residues" evidence="1">
    <location>
        <begin position="227"/>
        <end position="254"/>
    </location>
</feature>
<feature type="region of interest" description="Disordered" evidence="1">
    <location>
        <begin position="470"/>
        <end position="525"/>
    </location>
</feature>
<evidence type="ECO:0000313" key="3">
    <source>
        <dbReference type="Proteomes" id="UP001212411"/>
    </source>
</evidence>
<dbReference type="KEGG" id="som:SOMG_01799"/>
<name>A0AAF0AVG4_9SCHI</name>
<evidence type="ECO:0000313" key="2">
    <source>
        <dbReference type="EMBL" id="WBW71960.1"/>
    </source>
</evidence>
<feature type="compositionally biased region" description="Basic and acidic residues" evidence="1">
    <location>
        <begin position="154"/>
        <end position="163"/>
    </location>
</feature>
<keyword evidence="3" id="KW-1185">Reference proteome</keyword>
<dbReference type="Proteomes" id="UP001212411">
    <property type="component" value="Chromosome 1"/>
</dbReference>
<feature type="compositionally biased region" description="Polar residues" evidence="1">
    <location>
        <begin position="176"/>
        <end position="217"/>
    </location>
</feature>
<dbReference type="EMBL" id="CP115611">
    <property type="protein sequence ID" value="WBW71960.1"/>
    <property type="molecule type" value="Genomic_DNA"/>
</dbReference>
<feature type="compositionally biased region" description="Polar residues" evidence="1">
    <location>
        <begin position="121"/>
        <end position="133"/>
    </location>
</feature>
<evidence type="ECO:0000256" key="1">
    <source>
        <dbReference type="SAM" id="MobiDB-lite"/>
    </source>
</evidence>
<dbReference type="AlphaFoldDB" id="A0AAF0AVG4"/>
<protein>
    <submittedName>
        <fullName evidence="2">Eisosome assembly protein Seg1</fullName>
    </submittedName>
</protein>
<reference evidence="2 3" key="1">
    <citation type="journal article" date="2023" name="G3 (Bethesda)">
        <title>A high-quality reference genome for the fission yeast Schizosaccharomyces osmophilus.</title>
        <authorList>
            <person name="Jia G.S."/>
            <person name="Zhang W.C."/>
            <person name="Liang Y."/>
            <person name="Liu X.H."/>
            <person name="Rhind N."/>
            <person name="Pidoux A."/>
            <person name="Brysch-Herzberg M."/>
            <person name="Du L.L."/>
        </authorList>
    </citation>
    <scope>NUCLEOTIDE SEQUENCE [LARGE SCALE GENOMIC DNA]</scope>
    <source>
        <strain evidence="2 3">CBS 15793</strain>
    </source>
</reference>
<dbReference type="GeneID" id="80875281"/>
<sequence>MSNGSKNYNAQLTAAAASTALHNPRGYNNDENHRTVNSFLGNRTLTFSSSTKSPQYDYLRSKAMHTPYVPRTSGSNLRNPNPVYNPSSPAASSYTPSSTGKRYTLTSASAKYLTKSERQRNPSSYANDFTPSFSLPIERQRAPSITSNISETPSTRDYEDSRLHTKAPQYAREISQRPNNVGQTIQGSTTSTNRIPLSSRNSHLGSPILTNNIRSIVSSSAPSSPAGNQASYSVSSPLQRSSTVGRPSPGSIQKSAMKKHSPVVSVDGQLPEYTPKKRVSIYEDKDSNRMDNSSSESLYQDVNEEFESNPTELSGSPAFYVPSTKRISVIPSNVPRSPSHSAKSDNTQFISLEDAAKKRVEEMLRQMDGNNQTNSMSQMSNNGLPLETIPDDNTSFVSESSFDRDGNRGRGRNLLAKLKPKRSSSKASRDLPYGHYGASYSSLVGNGNGRYTLRGSNAGNQQREPIYSLRQTSQPDNTHERRSYTFSGTNPMATDDTAYENRFVNDSDSMLDNQPPQKPKKKGNKLKAFKKLFKIRF</sequence>
<proteinExistence type="predicted"/>
<feature type="compositionally biased region" description="Low complexity" evidence="1">
    <location>
        <begin position="80"/>
        <end position="99"/>
    </location>
</feature>
<feature type="region of interest" description="Disordered" evidence="1">
    <location>
        <begin position="69"/>
        <end position="102"/>
    </location>
</feature>
<dbReference type="RefSeq" id="XP_056036203.1">
    <property type="nucleotide sequence ID" value="XM_056180592.1"/>
</dbReference>
<gene>
    <name evidence="2" type="primary">sle1</name>
    <name evidence="2" type="ORF">SOMG_01799</name>
</gene>